<organism evidence="2 3">
    <name type="scientific">Candidatus Competibacter phosphatis</name>
    <dbReference type="NCBI Taxonomy" id="221280"/>
    <lineage>
        <taxon>Bacteria</taxon>
        <taxon>Pseudomonadati</taxon>
        <taxon>Pseudomonadota</taxon>
        <taxon>Gammaproteobacteria</taxon>
        <taxon>Candidatus Competibacteraceae</taxon>
        <taxon>Candidatus Competibacter</taxon>
    </lineage>
</organism>
<keyword evidence="3" id="KW-1185">Reference proteome</keyword>
<dbReference type="EMBL" id="SPMZ01000110">
    <property type="protein sequence ID" value="NMQ21446.1"/>
    <property type="molecule type" value="Genomic_DNA"/>
</dbReference>
<dbReference type="RefSeq" id="WP_169250711.1">
    <property type="nucleotide sequence ID" value="NZ_SPMZ01000110.1"/>
</dbReference>
<proteinExistence type="predicted"/>
<evidence type="ECO:0000313" key="3">
    <source>
        <dbReference type="Proteomes" id="UP000760480"/>
    </source>
</evidence>
<sequence>MLKHAAFVLLVIFCGASFAQDAFPLNELKFQKFFGQRTGDKTTYCLLGNGFFRTISSSEEDTAIPEWLSKHPNAKAVPVSIIGDGSKTPIVYIWAVDGTDNLNLSLVRSGIFPGSVMLDAVHFEALSRGTPDRANIEAGAAYARKLNPNLPKSKESPPRRLIPNASYEAFLKDLAIAQSTAQTKKIGIWSDKFKELRGE</sequence>
<accession>A0ABX1TPV0</accession>
<evidence type="ECO:0000256" key="1">
    <source>
        <dbReference type="SAM" id="SignalP"/>
    </source>
</evidence>
<keyword evidence="1" id="KW-0732">Signal</keyword>
<protein>
    <recommendedName>
        <fullName evidence="4">TNase-like domain-containing protein</fullName>
    </recommendedName>
</protein>
<evidence type="ECO:0000313" key="2">
    <source>
        <dbReference type="EMBL" id="NMQ21446.1"/>
    </source>
</evidence>
<dbReference type="Proteomes" id="UP000760480">
    <property type="component" value="Unassembled WGS sequence"/>
</dbReference>
<feature type="chain" id="PRO_5047229770" description="TNase-like domain-containing protein" evidence="1">
    <location>
        <begin position="20"/>
        <end position="199"/>
    </location>
</feature>
<evidence type="ECO:0008006" key="4">
    <source>
        <dbReference type="Google" id="ProtNLM"/>
    </source>
</evidence>
<comment type="caution">
    <text evidence="2">The sequence shown here is derived from an EMBL/GenBank/DDBJ whole genome shotgun (WGS) entry which is preliminary data.</text>
</comment>
<reference evidence="2 3" key="1">
    <citation type="submission" date="2019-03" db="EMBL/GenBank/DDBJ databases">
        <title>Metabolic reconstructions from genomes of highly enriched 'Candidatus Accumulibacter' and 'Candidatus Competibacter' bioreactor populations.</title>
        <authorList>
            <person name="Annavajhala M.K."/>
            <person name="Welles L."/>
            <person name="Abbas B."/>
            <person name="Sorokin D."/>
            <person name="Park H."/>
            <person name="Van Loosdrecht M."/>
            <person name="Chandran K."/>
        </authorList>
    </citation>
    <scope>NUCLEOTIDE SEQUENCE [LARGE SCALE GENOMIC DNA]</scope>
    <source>
        <strain evidence="2 3">SBR_G</strain>
    </source>
</reference>
<name>A0ABX1TPV0_9GAMM</name>
<gene>
    <name evidence="2" type="ORF">E4P82_20890</name>
</gene>
<feature type="signal peptide" evidence="1">
    <location>
        <begin position="1"/>
        <end position="19"/>
    </location>
</feature>